<dbReference type="GO" id="GO:0008784">
    <property type="term" value="F:alanine racemase activity"/>
    <property type="evidence" value="ECO:0007669"/>
    <property type="project" value="InterPro"/>
</dbReference>
<dbReference type="Gene3D" id="3.20.20.10">
    <property type="entry name" value="Alanine racemase"/>
    <property type="match status" value="1"/>
</dbReference>
<feature type="domain" description="Alanine racemase N-terminal" evidence="4">
    <location>
        <begin position="2"/>
        <end position="69"/>
    </location>
</feature>
<reference evidence="5 6" key="1">
    <citation type="submission" date="2015-11" db="EMBL/GenBank/DDBJ databases">
        <title>Evidence for parallel genomic evolution in an endosymbiosis of termite gut flagellates.</title>
        <authorList>
            <person name="Zheng H."/>
        </authorList>
    </citation>
    <scope>NUCLEOTIDE SEQUENCE [LARGE SCALE GENOMIC DNA]</scope>
    <source>
        <strain evidence="5 6">CET450</strain>
    </source>
</reference>
<gene>
    <name evidence="5" type="ORF">ATZ36_08095</name>
</gene>
<dbReference type="InterPro" id="IPR029066">
    <property type="entry name" value="PLP-binding_barrel"/>
</dbReference>
<dbReference type="AlphaFoldDB" id="A0A1E5IGP8"/>
<organism evidence="5 6">
    <name type="scientific">Endomicrobium trichonymphae</name>
    <dbReference type="NCBI Taxonomy" id="1408204"/>
    <lineage>
        <taxon>Bacteria</taxon>
        <taxon>Pseudomonadati</taxon>
        <taxon>Elusimicrobiota</taxon>
        <taxon>Endomicrobiia</taxon>
        <taxon>Endomicrobiales</taxon>
        <taxon>Endomicrobiaceae</taxon>
        <taxon>Candidatus Endomicrobiellum</taxon>
    </lineage>
</organism>
<dbReference type="Proteomes" id="UP000095237">
    <property type="component" value="Unassembled WGS sequence"/>
</dbReference>
<comment type="cofactor">
    <cofactor evidence="1">
        <name>pyridoxal 5'-phosphate</name>
        <dbReference type="ChEBI" id="CHEBI:597326"/>
    </cofactor>
</comment>
<dbReference type="Pfam" id="PF01168">
    <property type="entry name" value="Ala_racemase_N"/>
    <property type="match status" value="1"/>
</dbReference>
<evidence type="ECO:0000256" key="2">
    <source>
        <dbReference type="ARBA" id="ARBA00022898"/>
    </source>
</evidence>
<accession>A0A1E5IGP8</accession>
<protein>
    <recommendedName>
        <fullName evidence="4">Alanine racemase N-terminal domain-containing protein</fullName>
    </recommendedName>
</protein>
<keyword evidence="3" id="KW-0413">Isomerase</keyword>
<evidence type="ECO:0000256" key="1">
    <source>
        <dbReference type="ARBA" id="ARBA00001933"/>
    </source>
</evidence>
<evidence type="ECO:0000259" key="4">
    <source>
        <dbReference type="Pfam" id="PF01168"/>
    </source>
</evidence>
<evidence type="ECO:0000313" key="6">
    <source>
        <dbReference type="Proteomes" id="UP000095237"/>
    </source>
</evidence>
<dbReference type="EMBL" id="LNVX01000601">
    <property type="protein sequence ID" value="OEG69679.1"/>
    <property type="molecule type" value="Genomic_DNA"/>
</dbReference>
<evidence type="ECO:0000256" key="3">
    <source>
        <dbReference type="ARBA" id="ARBA00023235"/>
    </source>
</evidence>
<sequence>MAVRLNKKINFHLKIDSGMGRIGVVLKASYSILPKIVQMFKTNMTGMYAHFAVADADHIFTQQQLDIFTIIA</sequence>
<keyword evidence="6" id="KW-1185">Reference proteome</keyword>
<dbReference type="GO" id="GO:0006522">
    <property type="term" value="P:alanine metabolic process"/>
    <property type="evidence" value="ECO:0007669"/>
    <property type="project" value="InterPro"/>
</dbReference>
<proteinExistence type="predicted"/>
<name>A0A1E5IGP8_ENDTX</name>
<dbReference type="InterPro" id="IPR000821">
    <property type="entry name" value="Ala_racemase"/>
</dbReference>
<comment type="caution">
    <text evidence="5">The sequence shown here is derived from an EMBL/GenBank/DDBJ whole genome shotgun (WGS) entry which is preliminary data.</text>
</comment>
<dbReference type="SUPFAM" id="SSF51419">
    <property type="entry name" value="PLP-binding barrel"/>
    <property type="match status" value="1"/>
</dbReference>
<keyword evidence="2" id="KW-0663">Pyridoxal phosphate</keyword>
<dbReference type="InterPro" id="IPR001608">
    <property type="entry name" value="Ala_racemase_N"/>
</dbReference>
<dbReference type="PRINTS" id="PR00992">
    <property type="entry name" value="ALARACEMASE"/>
</dbReference>
<evidence type="ECO:0000313" key="5">
    <source>
        <dbReference type="EMBL" id="OEG69679.1"/>
    </source>
</evidence>